<dbReference type="PROSITE" id="PS00718">
    <property type="entry name" value="SIGMA54_2"/>
    <property type="match status" value="1"/>
</dbReference>
<evidence type="ECO:0000313" key="13">
    <source>
        <dbReference type="EMBL" id="MFC3640038.1"/>
    </source>
</evidence>
<keyword evidence="14" id="KW-1185">Reference proteome</keyword>
<reference evidence="14" key="1">
    <citation type="journal article" date="2019" name="Int. J. Syst. Evol. Microbiol.">
        <title>The Global Catalogue of Microorganisms (GCM) 10K type strain sequencing project: providing services to taxonomists for standard genome sequencing and annotation.</title>
        <authorList>
            <consortium name="The Broad Institute Genomics Platform"/>
            <consortium name="The Broad Institute Genome Sequencing Center for Infectious Disease"/>
            <person name="Wu L."/>
            <person name="Ma J."/>
        </authorList>
    </citation>
    <scope>NUCLEOTIDE SEQUENCE [LARGE SCALE GENOMIC DNA]</scope>
    <source>
        <strain evidence="14">KCTC 42282</strain>
    </source>
</reference>
<keyword evidence="8 9" id="KW-0804">Transcription</keyword>
<dbReference type="PANTHER" id="PTHR32248:SF4">
    <property type="entry name" value="RNA POLYMERASE SIGMA-54 FACTOR"/>
    <property type="match status" value="1"/>
</dbReference>
<dbReference type="NCBIfam" id="TIGR02395">
    <property type="entry name" value="rpoN_sigma"/>
    <property type="match status" value="1"/>
</dbReference>
<dbReference type="Pfam" id="PF04963">
    <property type="entry name" value="Sigma54_CBD"/>
    <property type="match status" value="1"/>
</dbReference>
<keyword evidence="3 9" id="KW-0808">Transferase</keyword>
<keyword evidence="2 9" id="KW-0240">DNA-directed RNA polymerase</keyword>
<evidence type="ECO:0000313" key="14">
    <source>
        <dbReference type="Proteomes" id="UP001595704"/>
    </source>
</evidence>
<dbReference type="Proteomes" id="UP001595704">
    <property type="component" value="Unassembled WGS sequence"/>
</dbReference>
<dbReference type="InterPro" id="IPR007046">
    <property type="entry name" value="RNA_pol_sigma_54_core-bd"/>
</dbReference>
<accession>A0ABV7UNH0</accession>
<feature type="domain" description="RNA polymerase sigma factor 54 DNA-binding" evidence="11">
    <location>
        <begin position="346"/>
        <end position="505"/>
    </location>
</feature>
<evidence type="ECO:0000256" key="1">
    <source>
        <dbReference type="ARBA" id="ARBA00008798"/>
    </source>
</evidence>
<evidence type="ECO:0000259" key="12">
    <source>
        <dbReference type="Pfam" id="PF04963"/>
    </source>
</evidence>
<evidence type="ECO:0000256" key="5">
    <source>
        <dbReference type="ARBA" id="ARBA00023015"/>
    </source>
</evidence>
<organism evidence="13 14">
    <name type="scientific">Camelimonas fluminis</name>
    <dbReference type="NCBI Taxonomy" id="1576911"/>
    <lineage>
        <taxon>Bacteria</taxon>
        <taxon>Pseudomonadati</taxon>
        <taxon>Pseudomonadota</taxon>
        <taxon>Alphaproteobacteria</taxon>
        <taxon>Hyphomicrobiales</taxon>
        <taxon>Chelatococcaceae</taxon>
        <taxon>Camelimonas</taxon>
    </lineage>
</organism>
<dbReference type="PROSITE" id="PS00717">
    <property type="entry name" value="SIGMA54_1"/>
    <property type="match status" value="1"/>
</dbReference>
<sequence>MSFSHRLEIRQAQSLVMTPQLLQAIRLLQMSSLELSAWISDELERNPFLEAESPDSPARQAEDSRRAGIDNAPVEGNDAAGAQTGERPWDSTELETSRAALESSLDASLDNTFDPDGPSLPSAGSGALPASHDRADDMDPLARLAAAPDLREHLRGQLGAARADAQVRLIAAVLIDAITDAGYLDADMAADLDGLASRLGVARPQVDAALALVQSLDPPGVGARDLAECLAIQLREKDRFDPAMAALVARLDLAAKRDFAALRRICGVDEADLADMLQELRALEPRPGRPFETTPMTPLVADALVRRGAGGDWIVELNSDALPRVLVNRAYYARVARAARGEAEKAFVSESWQNASWLNRSLDQRARTILAVATEIVRQQQGFFAHGVAHLRPMTLKSVADAIGMHESTVSRVTANKSLGCERGVFEMKYFFSAAIAAAGAGEAHAAEAVRHRLRQLIDAEKADAILSDDALVGMLRADGVDIARRTVAKYRESLRIPSSVERRRRKGGAG</sequence>
<dbReference type="NCBIfam" id="NF004596">
    <property type="entry name" value="PRK05932.1-3"/>
    <property type="match status" value="1"/>
</dbReference>
<keyword evidence="6 9" id="KW-0731">Sigma factor</keyword>
<evidence type="ECO:0000256" key="2">
    <source>
        <dbReference type="ARBA" id="ARBA00022478"/>
    </source>
</evidence>
<keyword evidence="4 9" id="KW-0548">Nucleotidyltransferase</keyword>
<evidence type="ECO:0000256" key="6">
    <source>
        <dbReference type="ARBA" id="ARBA00023082"/>
    </source>
</evidence>
<dbReference type="Gene3D" id="1.10.10.1330">
    <property type="entry name" value="RNA polymerase sigma-54 factor, core-binding domain"/>
    <property type="match status" value="1"/>
</dbReference>
<dbReference type="Gene3D" id="1.10.10.60">
    <property type="entry name" value="Homeodomain-like"/>
    <property type="match status" value="1"/>
</dbReference>
<gene>
    <name evidence="13" type="primary">rpoN</name>
    <name evidence="13" type="ORF">ACFONL_22115</name>
</gene>
<dbReference type="InterPro" id="IPR007634">
    <property type="entry name" value="RNA_pol_sigma_54_DNA-bd"/>
</dbReference>
<evidence type="ECO:0000256" key="8">
    <source>
        <dbReference type="ARBA" id="ARBA00023163"/>
    </source>
</evidence>
<keyword evidence="5 9" id="KW-0805">Transcription regulation</keyword>
<evidence type="ECO:0000256" key="3">
    <source>
        <dbReference type="ARBA" id="ARBA00022679"/>
    </source>
</evidence>
<dbReference type="PANTHER" id="PTHR32248">
    <property type="entry name" value="RNA POLYMERASE SIGMA-54 FACTOR"/>
    <property type="match status" value="1"/>
</dbReference>
<dbReference type="PRINTS" id="PR00045">
    <property type="entry name" value="SIGMA54FCT"/>
</dbReference>
<comment type="function">
    <text evidence="9">Sigma factors are initiation factors that promote the attachment of RNA polymerase to specific initiation sites and are then released.</text>
</comment>
<evidence type="ECO:0000259" key="11">
    <source>
        <dbReference type="Pfam" id="PF04552"/>
    </source>
</evidence>
<evidence type="ECO:0000256" key="4">
    <source>
        <dbReference type="ARBA" id="ARBA00022695"/>
    </source>
</evidence>
<dbReference type="PROSITE" id="PS50044">
    <property type="entry name" value="SIGMA54_3"/>
    <property type="match status" value="1"/>
</dbReference>
<comment type="caution">
    <text evidence="13">The sequence shown here is derived from an EMBL/GenBank/DDBJ whole genome shotgun (WGS) entry which is preliminary data.</text>
</comment>
<dbReference type="PIRSF" id="PIRSF000774">
    <property type="entry name" value="RpoN"/>
    <property type="match status" value="1"/>
</dbReference>
<evidence type="ECO:0000256" key="9">
    <source>
        <dbReference type="PIRNR" id="PIRNR000774"/>
    </source>
</evidence>
<keyword evidence="7 9" id="KW-0238">DNA-binding</keyword>
<dbReference type="InterPro" id="IPR000394">
    <property type="entry name" value="RNA_pol_sigma_54"/>
</dbReference>
<evidence type="ECO:0000256" key="7">
    <source>
        <dbReference type="ARBA" id="ARBA00023125"/>
    </source>
</evidence>
<dbReference type="NCBIfam" id="NF009118">
    <property type="entry name" value="PRK12469.1"/>
    <property type="match status" value="1"/>
</dbReference>
<dbReference type="InterPro" id="IPR038709">
    <property type="entry name" value="RpoN_core-bd_sf"/>
</dbReference>
<dbReference type="EMBL" id="JBHRYC010000113">
    <property type="protein sequence ID" value="MFC3640038.1"/>
    <property type="molecule type" value="Genomic_DNA"/>
</dbReference>
<dbReference type="RefSeq" id="WP_191319862.1">
    <property type="nucleotide sequence ID" value="NZ_BNCG01000011.1"/>
</dbReference>
<proteinExistence type="inferred from homology"/>
<dbReference type="Pfam" id="PF00309">
    <property type="entry name" value="Sigma54_AID"/>
    <property type="match status" value="1"/>
</dbReference>
<protein>
    <recommendedName>
        <fullName evidence="9">RNA polymerase sigma-54 factor</fullName>
    </recommendedName>
</protein>
<dbReference type="Pfam" id="PF04552">
    <property type="entry name" value="Sigma54_DBD"/>
    <property type="match status" value="1"/>
</dbReference>
<comment type="similarity">
    <text evidence="1 9">Belongs to the sigma-54 factor family.</text>
</comment>
<name>A0ABV7UNH0_9HYPH</name>
<evidence type="ECO:0000256" key="10">
    <source>
        <dbReference type="SAM" id="MobiDB-lite"/>
    </source>
</evidence>
<feature type="domain" description="RNA polymerase sigma factor 54 core-binding" evidence="12">
    <location>
        <begin position="143"/>
        <end position="331"/>
    </location>
</feature>
<feature type="region of interest" description="Disordered" evidence="10">
    <location>
        <begin position="49"/>
        <end position="135"/>
    </location>
</feature>